<dbReference type="InterPro" id="IPR036129">
    <property type="entry name" value="Glycerate_kinase_sf"/>
</dbReference>
<dbReference type="GO" id="GO:0016301">
    <property type="term" value="F:kinase activity"/>
    <property type="evidence" value="ECO:0007669"/>
    <property type="project" value="UniProtKB-KW"/>
</dbReference>
<dbReference type="InterPro" id="IPR004381">
    <property type="entry name" value="Glycerate_kinase"/>
</dbReference>
<proteinExistence type="predicted"/>
<name>A0ABS3N9T8_9BACI</name>
<dbReference type="EMBL" id="JAGDEL010000029">
    <property type="protein sequence ID" value="MBO1515007.1"/>
    <property type="molecule type" value="Genomic_DNA"/>
</dbReference>
<keyword evidence="1" id="KW-0418">Kinase</keyword>
<sequence length="206" mass="21619">MRVLIAPDSFKECLNASEVGQSIRNGILAEIPDAHIDVLPMADGGEGTIEALVHATNGRTIELKATDPFGKRVTTCYGILGDNKTAVIETAKIAGLQIVSKRNPLSASTFGVGELINHAIDSGYRKIIIGLGGSATNDGGFGMLQALGVKFLGAEGQQIRQGRGFFSKIASVDLSSICPSIHECEIIIASDVENELCGPNGATYVF</sequence>
<dbReference type="Proteomes" id="UP000663981">
    <property type="component" value="Unassembled WGS sequence"/>
</dbReference>
<dbReference type="NCBIfam" id="TIGR00045">
    <property type="entry name" value="glycerate kinase"/>
    <property type="match status" value="1"/>
</dbReference>
<evidence type="ECO:0000313" key="1">
    <source>
        <dbReference type="EMBL" id="MBO1515007.1"/>
    </source>
</evidence>
<dbReference type="SUPFAM" id="SSF110738">
    <property type="entry name" value="Glycerate kinase I"/>
    <property type="match status" value="1"/>
</dbReference>
<dbReference type="PANTHER" id="PTHR21599:SF0">
    <property type="entry name" value="GLYCERATE KINASE"/>
    <property type="match status" value="1"/>
</dbReference>
<evidence type="ECO:0000313" key="2">
    <source>
        <dbReference type="Proteomes" id="UP000663981"/>
    </source>
</evidence>
<dbReference type="Pfam" id="PF02595">
    <property type="entry name" value="Gly_kinase"/>
    <property type="match status" value="1"/>
</dbReference>
<comment type="caution">
    <text evidence="1">The sequence shown here is derived from an EMBL/GenBank/DDBJ whole genome shotgun (WGS) entry which is preliminary data.</text>
</comment>
<protein>
    <submittedName>
        <fullName evidence="1">Glycerate kinase</fullName>
    </submittedName>
</protein>
<dbReference type="InterPro" id="IPR018193">
    <property type="entry name" value="Glyc_kinase_flavodox-like_fold"/>
</dbReference>
<keyword evidence="2" id="KW-1185">Reference proteome</keyword>
<organism evidence="1 2">
    <name type="scientific">Metabacillus bambusae</name>
    <dbReference type="NCBI Taxonomy" id="2795218"/>
    <lineage>
        <taxon>Bacteria</taxon>
        <taxon>Bacillati</taxon>
        <taxon>Bacillota</taxon>
        <taxon>Bacilli</taxon>
        <taxon>Bacillales</taxon>
        <taxon>Bacillaceae</taxon>
        <taxon>Metabacillus</taxon>
    </lineage>
</organism>
<reference evidence="1 2" key="1">
    <citation type="submission" date="2021-03" db="EMBL/GenBank/DDBJ databases">
        <title>Whole genome sequence of Metabacillus bambusae BG109.</title>
        <authorList>
            <person name="Jeong J.W."/>
        </authorList>
    </citation>
    <scope>NUCLEOTIDE SEQUENCE [LARGE SCALE GENOMIC DNA]</scope>
    <source>
        <strain evidence="1 2">BG109</strain>
    </source>
</reference>
<accession>A0ABS3N9T8</accession>
<dbReference type="Gene3D" id="3.90.1510.10">
    <property type="entry name" value="Glycerate kinase, domain 2"/>
    <property type="match status" value="1"/>
</dbReference>
<keyword evidence="1" id="KW-0808">Transferase</keyword>
<dbReference type="PANTHER" id="PTHR21599">
    <property type="entry name" value="GLYCERATE KINASE"/>
    <property type="match status" value="1"/>
</dbReference>
<gene>
    <name evidence="1" type="ORF">I7822_25620</name>
</gene>